<accession>A0A2S7KMG8</accession>
<evidence type="ECO:0000256" key="1">
    <source>
        <dbReference type="SAM" id="Phobius"/>
    </source>
</evidence>
<comment type="caution">
    <text evidence="2">The sequence shown here is derived from an EMBL/GenBank/DDBJ whole genome shotgun (WGS) entry which is preliminary data.</text>
</comment>
<keyword evidence="1" id="KW-0472">Membrane</keyword>
<sequence length="62" mass="7379">MFSSGQLIFAIFFVIAFVALMVFSYRKDKQLHRKHYKGSLWVLVGFLLFSGLLLFLKWYLKD</sequence>
<gene>
    <name evidence="2" type="ORF">BST85_02100</name>
</gene>
<dbReference type="RefSeq" id="WP_104811748.1">
    <property type="nucleotide sequence ID" value="NZ_MQUB01000001.1"/>
</dbReference>
<name>A0A2S7KMG8_9FLAO</name>
<protein>
    <submittedName>
        <fullName evidence="2">Uncharacterized protein</fullName>
    </submittedName>
</protein>
<reference evidence="2 3" key="1">
    <citation type="submission" date="2016-11" db="EMBL/GenBank/DDBJ databases">
        <title>Trade-off between light-utilization and light-protection in marine flavobacteria.</title>
        <authorList>
            <person name="Kumagai Y."/>
        </authorList>
    </citation>
    <scope>NUCLEOTIDE SEQUENCE [LARGE SCALE GENOMIC DNA]</scope>
    <source>
        <strain evidence="2 3">NBRC 107741</strain>
    </source>
</reference>
<dbReference type="Proteomes" id="UP000239800">
    <property type="component" value="Unassembled WGS sequence"/>
</dbReference>
<evidence type="ECO:0000313" key="2">
    <source>
        <dbReference type="EMBL" id="PQB03825.1"/>
    </source>
</evidence>
<dbReference type="EMBL" id="MQUB01000001">
    <property type="protein sequence ID" value="PQB03825.1"/>
    <property type="molecule type" value="Genomic_DNA"/>
</dbReference>
<proteinExistence type="predicted"/>
<feature type="transmembrane region" description="Helical" evidence="1">
    <location>
        <begin position="38"/>
        <end position="60"/>
    </location>
</feature>
<keyword evidence="1" id="KW-0812">Transmembrane</keyword>
<keyword evidence="1" id="KW-1133">Transmembrane helix</keyword>
<dbReference type="AlphaFoldDB" id="A0A2S7KMG8"/>
<organism evidence="2 3">
    <name type="scientific">Aureitalea marina</name>
    <dbReference type="NCBI Taxonomy" id="930804"/>
    <lineage>
        <taxon>Bacteria</taxon>
        <taxon>Pseudomonadati</taxon>
        <taxon>Bacteroidota</taxon>
        <taxon>Flavobacteriia</taxon>
        <taxon>Flavobacteriales</taxon>
        <taxon>Flavobacteriaceae</taxon>
        <taxon>Aureitalea</taxon>
    </lineage>
</organism>
<evidence type="ECO:0000313" key="3">
    <source>
        <dbReference type="Proteomes" id="UP000239800"/>
    </source>
</evidence>
<feature type="transmembrane region" description="Helical" evidence="1">
    <location>
        <begin position="6"/>
        <end position="26"/>
    </location>
</feature>
<keyword evidence="3" id="KW-1185">Reference proteome</keyword>